<evidence type="ECO:0000313" key="8">
    <source>
        <dbReference type="EMBL" id="KAJ4781173.1"/>
    </source>
</evidence>
<dbReference type="SUPFAM" id="SSF101936">
    <property type="entry name" value="DNA-binding pseudobarrel domain"/>
    <property type="match status" value="2"/>
</dbReference>
<dbReference type="Pfam" id="PF02362">
    <property type="entry name" value="B3"/>
    <property type="match status" value="2"/>
</dbReference>
<dbReference type="PROSITE" id="PS50863">
    <property type="entry name" value="B3"/>
    <property type="match status" value="2"/>
</dbReference>
<evidence type="ECO:0000256" key="1">
    <source>
        <dbReference type="ARBA" id="ARBA00004123"/>
    </source>
</evidence>
<evidence type="ECO:0000256" key="6">
    <source>
        <dbReference type="SAM" id="MobiDB-lite"/>
    </source>
</evidence>
<organism evidence="8 9">
    <name type="scientific">Rhynchospora pubera</name>
    <dbReference type="NCBI Taxonomy" id="906938"/>
    <lineage>
        <taxon>Eukaryota</taxon>
        <taxon>Viridiplantae</taxon>
        <taxon>Streptophyta</taxon>
        <taxon>Embryophyta</taxon>
        <taxon>Tracheophyta</taxon>
        <taxon>Spermatophyta</taxon>
        <taxon>Magnoliopsida</taxon>
        <taxon>Liliopsida</taxon>
        <taxon>Poales</taxon>
        <taxon>Cyperaceae</taxon>
        <taxon>Cyperoideae</taxon>
        <taxon>Rhynchosporeae</taxon>
        <taxon>Rhynchospora</taxon>
    </lineage>
</organism>
<feature type="domain" description="TF-B3" evidence="7">
    <location>
        <begin position="2"/>
        <end position="95"/>
    </location>
</feature>
<evidence type="ECO:0000259" key="7">
    <source>
        <dbReference type="PROSITE" id="PS50863"/>
    </source>
</evidence>
<gene>
    <name evidence="8" type="ORF">LUZ62_065430</name>
</gene>
<evidence type="ECO:0000256" key="5">
    <source>
        <dbReference type="ARBA" id="ARBA00023242"/>
    </source>
</evidence>
<feature type="domain" description="TF-B3" evidence="7">
    <location>
        <begin position="240"/>
        <end position="336"/>
    </location>
</feature>
<keyword evidence="3" id="KW-0238">DNA-binding</keyword>
<dbReference type="PANTHER" id="PTHR31391:SF4">
    <property type="entry name" value="B3 DOMAIN-CONTAINING PROTEIN OS03G0184500"/>
    <property type="match status" value="1"/>
</dbReference>
<dbReference type="Gene3D" id="2.40.330.10">
    <property type="entry name" value="DNA-binding pseudobarrel domain"/>
    <property type="match status" value="2"/>
</dbReference>
<comment type="caution">
    <text evidence="8">The sequence shown here is derived from an EMBL/GenBank/DDBJ whole genome shotgun (WGS) entry which is preliminary data.</text>
</comment>
<dbReference type="InterPro" id="IPR003340">
    <property type="entry name" value="B3_DNA-bd"/>
</dbReference>
<dbReference type="InterPro" id="IPR044837">
    <property type="entry name" value="REM16-like"/>
</dbReference>
<dbReference type="GO" id="GO:0005634">
    <property type="term" value="C:nucleus"/>
    <property type="evidence" value="ECO:0007669"/>
    <property type="project" value="UniProtKB-SubCell"/>
</dbReference>
<keyword evidence="9" id="KW-1185">Reference proteome</keyword>
<sequence>MDTKCFCIKMSASVMQMKIPKKFATNLKGRLCDNVKLKGPSGITWHVKLRKSKGTFILQSGWKDFVTANQIGNNDILLFKYCTSSSFEVAIFDPSGCENAASFFAKKTNTEVYSQESGDTSVQIVTEPHHKVQRDFIDITSGSDETSHEILSDTGRVCITGKRITRERDGSDDKVDFRASPQKKIRDSQMGMPSGSSNKRNQFIKSPYIVPRSVSLTSAQEKIALEMSCNAQPGNPTFFTPLTHYNVSGGRSCQMTIPARFAPSLKEIKSERLILRQHDKDKEWNAWYCNSRPRSICGCGWRDFVLQNKLKNGDLCLFELMNSEPKLTMTVHVFSM</sequence>
<dbReference type="PANTHER" id="PTHR31391">
    <property type="entry name" value="B3 DOMAIN-CONTAINING PROTEIN OS11G0197600-RELATED"/>
    <property type="match status" value="1"/>
</dbReference>
<reference evidence="8" key="1">
    <citation type="submission" date="2022-08" db="EMBL/GenBank/DDBJ databases">
        <authorList>
            <person name="Marques A."/>
        </authorList>
    </citation>
    <scope>NUCLEOTIDE SEQUENCE</scope>
    <source>
        <strain evidence="8">RhyPub2mFocal</strain>
        <tissue evidence="8">Leaves</tissue>
    </source>
</reference>
<feature type="region of interest" description="Disordered" evidence="6">
    <location>
        <begin position="169"/>
        <end position="201"/>
    </location>
</feature>
<keyword evidence="2" id="KW-0805">Transcription regulation</keyword>
<evidence type="ECO:0000256" key="2">
    <source>
        <dbReference type="ARBA" id="ARBA00023015"/>
    </source>
</evidence>
<dbReference type="CDD" id="cd10017">
    <property type="entry name" value="B3_DNA"/>
    <property type="match status" value="2"/>
</dbReference>
<keyword evidence="4" id="KW-0804">Transcription</keyword>
<accession>A0AAV8ESA3</accession>
<comment type="subcellular location">
    <subcellularLocation>
        <location evidence="1">Nucleus</location>
    </subcellularLocation>
</comment>
<dbReference type="InterPro" id="IPR015300">
    <property type="entry name" value="DNA-bd_pseudobarrel_sf"/>
</dbReference>
<evidence type="ECO:0000256" key="4">
    <source>
        <dbReference type="ARBA" id="ARBA00023163"/>
    </source>
</evidence>
<name>A0AAV8ESA3_9POAL</name>
<evidence type="ECO:0000313" key="9">
    <source>
        <dbReference type="Proteomes" id="UP001140206"/>
    </source>
</evidence>
<dbReference type="AlphaFoldDB" id="A0AAV8ESA3"/>
<dbReference type="EMBL" id="JAMFTS010000003">
    <property type="protein sequence ID" value="KAJ4781173.1"/>
    <property type="molecule type" value="Genomic_DNA"/>
</dbReference>
<dbReference type="SMART" id="SM01019">
    <property type="entry name" value="B3"/>
    <property type="match status" value="2"/>
</dbReference>
<keyword evidence="5" id="KW-0539">Nucleus</keyword>
<evidence type="ECO:0000256" key="3">
    <source>
        <dbReference type="ARBA" id="ARBA00023125"/>
    </source>
</evidence>
<dbReference type="Proteomes" id="UP001140206">
    <property type="component" value="Chromosome 3"/>
</dbReference>
<dbReference type="GO" id="GO:0003677">
    <property type="term" value="F:DNA binding"/>
    <property type="evidence" value="ECO:0007669"/>
    <property type="project" value="UniProtKB-KW"/>
</dbReference>
<protein>
    <submittedName>
        <fullName evidence="8">B3 domain-containing protein</fullName>
    </submittedName>
</protein>
<proteinExistence type="predicted"/>